<dbReference type="InterPro" id="IPR039491">
    <property type="entry name" value="REX1-B"/>
</dbReference>
<feature type="non-terminal residue" evidence="1">
    <location>
        <position position="1"/>
    </location>
</feature>
<sequence>TPSTWLAPAEKKRWWIGRAPPSAASLRSASPALALPAPLSRPLRPHHLPPSSAVVRTRLLSAAAAPAPASCWSPELREGGKTMEICDQAEGKGQEDETMKIDNSLRSSQLIDLLRRFLGIQKTRAEAYTKLHRGFSEYMVSGADSVYSQLCAEITVEFNDCSKQVGQMLVGQWFSPDQFGFLEEDGKENAQFPLLHMIVVYNLP</sequence>
<dbReference type="PANTHER" id="PTHR28309">
    <property type="entry name" value="REQUIRED FOR EXCISION 1-B DOMAIN-CONTAINING PROTEIN"/>
    <property type="match status" value="1"/>
</dbReference>
<accession>A0A1D1XMP8</accession>
<dbReference type="PANTHER" id="PTHR28309:SF1">
    <property type="entry name" value="REQUIRED FOR EXCISION 1-B DOMAIN-CONTAINING PROTEIN"/>
    <property type="match status" value="1"/>
</dbReference>
<name>A0A1D1XMP8_9ARAE</name>
<evidence type="ECO:0000313" key="1">
    <source>
        <dbReference type="EMBL" id="JAT43657.1"/>
    </source>
</evidence>
<dbReference type="AlphaFoldDB" id="A0A1D1XMP8"/>
<gene>
    <name evidence="1" type="primary">pilQ_1</name>
    <name evidence="1" type="ORF">g.81660</name>
</gene>
<dbReference type="Pfam" id="PF14966">
    <property type="entry name" value="DNA_repr_REX1B"/>
    <property type="match status" value="1"/>
</dbReference>
<dbReference type="EMBL" id="GDJX01024279">
    <property type="protein sequence ID" value="JAT43657.1"/>
    <property type="molecule type" value="Transcribed_RNA"/>
</dbReference>
<organism evidence="1">
    <name type="scientific">Anthurium amnicola</name>
    <dbReference type="NCBI Taxonomy" id="1678845"/>
    <lineage>
        <taxon>Eukaryota</taxon>
        <taxon>Viridiplantae</taxon>
        <taxon>Streptophyta</taxon>
        <taxon>Embryophyta</taxon>
        <taxon>Tracheophyta</taxon>
        <taxon>Spermatophyta</taxon>
        <taxon>Magnoliopsida</taxon>
        <taxon>Liliopsida</taxon>
        <taxon>Araceae</taxon>
        <taxon>Pothoideae</taxon>
        <taxon>Potheae</taxon>
        <taxon>Anthurium</taxon>
    </lineage>
</organism>
<proteinExistence type="predicted"/>
<reference evidence="1" key="1">
    <citation type="submission" date="2015-07" db="EMBL/GenBank/DDBJ databases">
        <title>Transcriptome Assembly of Anthurium amnicola.</title>
        <authorList>
            <person name="Suzuki J."/>
        </authorList>
    </citation>
    <scope>NUCLEOTIDE SEQUENCE</scope>
</reference>
<protein>
    <submittedName>
        <fullName evidence="1">Fimbrial assembly protein pilQ</fullName>
    </submittedName>
</protein>